<evidence type="ECO:0000259" key="8">
    <source>
        <dbReference type="PROSITE" id="PS50004"/>
    </source>
</evidence>
<dbReference type="PRINTS" id="PR00390">
    <property type="entry name" value="PHPHLIPASEC"/>
</dbReference>
<proteinExistence type="predicted"/>
<dbReference type="CDD" id="cd00275">
    <property type="entry name" value="C2_PLC_like"/>
    <property type="match status" value="1"/>
</dbReference>
<feature type="region of interest" description="Disordered" evidence="7">
    <location>
        <begin position="629"/>
        <end position="657"/>
    </location>
</feature>
<dbReference type="GO" id="GO:0016042">
    <property type="term" value="P:lipid catabolic process"/>
    <property type="evidence" value="ECO:0007669"/>
    <property type="project" value="UniProtKB-KW"/>
</dbReference>
<evidence type="ECO:0000256" key="6">
    <source>
        <dbReference type="RuleBase" id="RU361133"/>
    </source>
</evidence>
<dbReference type="InterPro" id="IPR011993">
    <property type="entry name" value="PH-like_dom_sf"/>
</dbReference>
<dbReference type="GO" id="GO:0004435">
    <property type="term" value="F:phosphatidylinositol-4,5-bisphosphate phospholipase C activity"/>
    <property type="evidence" value="ECO:0007669"/>
    <property type="project" value="UniProtKB-EC"/>
</dbReference>
<evidence type="ECO:0000256" key="5">
    <source>
        <dbReference type="ARBA" id="ARBA00023224"/>
    </source>
</evidence>
<dbReference type="Gene3D" id="2.30.29.30">
    <property type="entry name" value="Pleckstrin-homology domain (PH domain)/Phosphotyrosine-binding domain (PTB)"/>
    <property type="match status" value="1"/>
</dbReference>
<dbReference type="PANTHER" id="PTHR10336">
    <property type="entry name" value="PHOSPHOINOSITIDE-SPECIFIC PHOSPHOLIPASE C FAMILY PROTEIN"/>
    <property type="match status" value="1"/>
</dbReference>
<feature type="compositionally biased region" description="Low complexity" evidence="7">
    <location>
        <begin position="28"/>
        <end position="42"/>
    </location>
</feature>
<dbReference type="PROSITE" id="PS50004">
    <property type="entry name" value="C2"/>
    <property type="match status" value="1"/>
</dbReference>
<dbReference type="AlphaFoldDB" id="A0AAE0JXC8"/>
<dbReference type="PANTHER" id="PTHR10336:SF36">
    <property type="entry name" value="1-PHOSPHATIDYLINOSITOL 4,5-BISPHOSPHATE PHOSPHODIESTERASE BETA-4"/>
    <property type="match status" value="1"/>
</dbReference>
<dbReference type="InterPro" id="IPR000909">
    <property type="entry name" value="PLipase_C_PInositol-sp_X_dom"/>
</dbReference>
<gene>
    <name evidence="10" type="ORF">B0H63DRAFT_498231</name>
</gene>
<dbReference type="Pfam" id="PF00168">
    <property type="entry name" value="C2"/>
    <property type="match status" value="1"/>
</dbReference>
<feature type="compositionally biased region" description="Pro residues" evidence="7">
    <location>
        <begin position="15"/>
        <end position="27"/>
    </location>
</feature>
<dbReference type="Pfam" id="PF00388">
    <property type="entry name" value="PI-PLC-X"/>
    <property type="match status" value="1"/>
</dbReference>
<dbReference type="Gene3D" id="2.60.40.150">
    <property type="entry name" value="C2 domain"/>
    <property type="match status" value="1"/>
</dbReference>
<dbReference type="SUPFAM" id="SSF47473">
    <property type="entry name" value="EF-hand"/>
    <property type="match status" value="1"/>
</dbReference>
<evidence type="ECO:0000256" key="2">
    <source>
        <dbReference type="ARBA" id="ARBA00022801"/>
    </source>
</evidence>
<keyword evidence="4 6" id="KW-0443">Lipid metabolism</keyword>
<dbReference type="SUPFAM" id="SSF51695">
    <property type="entry name" value="PLC-like phosphodiesterases"/>
    <property type="match status" value="1"/>
</dbReference>
<evidence type="ECO:0000256" key="1">
    <source>
        <dbReference type="ARBA" id="ARBA00012368"/>
    </source>
</evidence>
<dbReference type="PROSITE" id="PS50007">
    <property type="entry name" value="PIPLC_X_DOMAIN"/>
    <property type="match status" value="1"/>
</dbReference>
<dbReference type="InterPro" id="IPR035892">
    <property type="entry name" value="C2_domain_sf"/>
</dbReference>
<keyword evidence="2 6" id="KW-0378">Hydrolase</keyword>
<dbReference type="InterPro" id="IPR017946">
    <property type="entry name" value="PLC-like_Pdiesterase_TIM-brl"/>
</dbReference>
<protein>
    <recommendedName>
        <fullName evidence="1 6">Phosphoinositide phospholipase C</fullName>
        <ecNumber evidence="1 6">3.1.4.11</ecNumber>
    </recommendedName>
</protein>
<keyword evidence="3 6" id="KW-0442">Lipid degradation</keyword>
<organism evidence="10 11">
    <name type="scientific">Podospora didyma</name>
    <dbReference type="NCBI Taxonomy" id="330526"/>
    <lineage>
        <taxon>Eukaryota</taxon>
        <taxon>Fungi</taxon>
        <taxon>Dikarya</taxon>
        <taxon>Ascomycota</taxon>
        <taxon>Pezizomycotina</taxon>
        <taxon>Sordariomycetes</taxon>
        <taxon>Sordariomycetidae</taxon>
        <taxon>Sordariales</taxon>
        <taxon>Podosporaceae</taxon>
        <taxon>Podospora</taxon>
    </lineage>
</organism>
<dbReference type="CDD" id="cd13360">
    <property type="entry name" value="PH_PLC_fungal"/>
    <property type="match status" value="1"/>
</dbReference>
<comment type="caution">
    <text evidence="10">The sequence shown here is derived from an EMBL/GenBank/DDBJ whole genome shotgun (WGS) entry which is preliminary data.</text>
</comment>
<evidence type="ECO:0000256" key="3">
    <source>
        <dbReference type="ARBA" id="ARBA00022963"/>
    </source>
</evidence>
<comment type="catalytic activity">
    <reaction evidence="6">
        <text>a 1,2-diacyl-sn-glycero-3-phospho-(1D-myo-inositol-4,5-bisphosphate) + H2O = 1D-myo-inositol 1,4,5-trisphosphate + a 1,2-diacyl-sn-glycerol + H(+)</text>
        <dbReference type="Rhea" id="RHEA:33179"/>
        <dbReference type="ChEBI" id="CHEBI:15377"/>
        <dbReference type="ChEBI" id="CHEBI:15378"/>
        <dbReference type="ChEBI" id="CHEBI:17815"/>
        <dbReference type="ChEBI" id="CHEBI:58456"/>
        <dbReference type="ChEBI" id="CHEBI:203600"/>
        <dbReference type="EC" id="3.1.4.11"/>
    </reaction>
</comment>
<dbReference type="InterPro" id="IPR011992">
    <property type="entry name" value="EF-hand-dom_pair"/>
</dbReference>
<keyword evidence="5" id="KW-0807">Transducer</keyword>
<feature type="compositionally biased region" description="Polar residues" evidence="7">
    <location>
        <begin position="170"/>
        <end position="179"/>
    </location>
</feature>
<sequence length="1028" mass="115184">MTRPITSDVPGTAAPEPPGCSVRPPPSATSNSSVSLNSQHASPALSPVTAGTSMTLGSSAQDSPDLLLEPFPSTRELDEMDAPAMSEAVKSASLIRRGSNSLKKSHERSPRPRRHSSTNTRSRDGSVAGLMRRRESASNNPNPLIEHASLHYSESDDDCAIEREDDGSHAESTSSSTLTAGPVVPLALRQGTPLNKVTKKKGLKKITLVLDPDSAKIWWDRNRPSKSIYIDDIKEIRTAEDIRQYRLDTGLGEEYESRFFSIHYTPPGESRAKVLHLVADTEDGFRTWTEALDAISKHRQDFATSLMAFNDKAIRTYWRLEMAKQYGDKPHLPEEEHIDFLGVERLRAKLEWVKGRKSSLDDQPPTQMCSSRLSFDEFLEFVRLMKARKDVRAVYSENAADIEGGMTKSEFLNFLRHVQRENVDEDLAAWENVFFRFARKGKPREAEKAANGSAEEGLTMSEAALASFLTSTSNVVIAKEPKGYKLNRPMCEYYISSSHNTYLLGRQVAGVSSVEGYISALMRGCRCVEVDCWDGPDDMPVVMHGHTWTTRISFLEVIKTINKYAFVKSRFPLWISLEVRCGPATQKNMAKIMIEVFGDKLVRTPLDPSSDVLPSPSDLMERILIKVKQAQSQEEPPKNGEWFGRRRGNSQPSPYQRALESLPSATPMPASPLLSATPLTRSSRFINTITEGEVHDAPSSSPSECESECEKDSAVAKRTMSKIHPDLGDLGRTFAEKCQTSESKQTLYRHNMRHLMRVLSQWQPLYVLQLRSTDLLEARCPDGGSQLADVRPGMQLNQAMFDSGTDQSGYVLKPIEGREIQMVPPGQELPRGKRPRKQVSFHIDVISAQQLMRPWNLGEKRTMDPYVEVEVLLADDKRNKQDVPTDPAPQLKYRTSIVRENGFNPVFNGECKFDVTTKYEDLIFVRWSVKLAEKSKLGEKSFSEKTAPFATFTAKLSSLKQGYRTIPLLDQNGDRYLFSTLFCRIIKGPVTMKMVDYQEDTPKNGSILKNFSFGRNGSPKSSVELNNA</sequence>
<feature type="region of interest" description="Disordered" evidence="7">
    <location>
        <begin position="1"/>
        <end position="145"/>
    </location>
</feature>
<dbReference type="EMBL" id="JAULSW010000017">
    <property type="protein sequence ID" value="KAK3365461.1"/>
    <property type="molecule type" value="Genomic_DNA"/>
</dbReference>
<dbReference type="InterPro" id="IPR000008">
    <property type="entry name" value="C2_dom"/>
</dbReference>
<dbReference type="Gene3D" id="3.20.20.190">
    <property type="entry name" value="Phosphatidylinositol (PI) phosphodiesterase"/>
    <property type="match status" value="1"/>
</dbReference>
<reference evidence="10" key="1">
    <citation type="journal article" date="2023" name="Mol. Phylogenet. Evol.">
        <title>Genome-scale phylogeny and comparative genomics of the fungal order Sordariales.</title>
        <authorList>
            <person name="Hensen N."/>
            <person name="Bonometti L."/>
            <person name="Westerberg I."/>
            <person name="Brannstrom I.O."/>
            <person name="Guillou S."/>
            <person name="Cros-Aarteil S."/>
            <person name="Calhoun S."/>
            <person name="Haridas S."/>
            <person name="Kuo A."/>
            <person name="Mondo S."/>
            <person name="Pangilinan J."/>
            <person name="Riley R."/>
            <person name="LaButti K."/>
            <person name="Andreopoulos B."/>
            <person name="Lipzen A."/>
            <person name="Chen C."/>
            <person name="Yan M."/>
            <person name="Daum C."/>
            <person name="Ng V."/>
            <person name="Clum A."/>
            <person name="Steindorff A."/>
            <person name="Ohm R.A."/>
            <person name="Martin F."/>
            <person name="Silar P."/>
            <person name="Natvig D.O."/>
            <person name="Lalanne C."/>
            <person name="Gautier V."/>
            <person name="Ament-Velasquez S.L."/>
            <person name="Kruys A."/>
            <person name="Hutchinson M.I."/>
            <person name="Powell A.J."/>
            <person name="Barry K."/>
            <person name="Miller A.N."/>
            <person name="Grigoriev I.V."/>
            <person name="Debuchy R."/>
            <person name="Gladieux P."/>
            <person name="Hiltunen Thoren M."/>
            <person name="Johannesson H."/>
        </authorList>
    </citation>
    <scope>NUCLEOTIDE SEQUENCE</scope>
    <source>
        <strain evidence="10">CBS 232.78</strain>
    </source>
</reference>
<evidence type="ECO:0000313" key="11">
    <source>
        <dbReference type="Proteomes" id="UP001285441"/>
    </source>
</evidence>
<dbReference type="Proteomes" id="UP001285441">
    <property type="component" value="Unassembled WGS sequence"/>
</dbReference>
<name>A0AAE0JXC8_9PEZI</name>
<evidence type="ECO:0000256" key="4">
    <source>
        <dbReference type="ARBA" id="ARBA00023098"/>
    </source>
</evidence>
<dbReference type="InterPro" id="IPR037755">
    <property type="entry name" value="Plc1_PH"/>
</dbReference>
<dbReference type="SUPFAM" id="SSF49562">
    <property type="entry name" value="C2 domain (Calcium/lipid-binding domain, CaLB)"/>
    <property type="match status" value="1"/>
</dbReference>
<dbReference type="InterPro" id="IPR001192">
    <property type="entry name" value="PI-PLC_fam"/>
</dbReference>
<dbReference type="GO" id="GO:0051209">
    <property type="term" value="P:release of sequestered calcium ion into cytosol"/>
    <property type="evidence" value="ECO:0007669"/>
    <property type="project" value="TreeGrafter"/>
</dbReference>
<reference evidence="10" key="2">
    <citation type="submission" date="2023-06" db="EMBL/GenBank/DDBJ databases">
        <authorList>
            <consortium name="Lawrence Berkeley National Laboratory"/>
            <person name="Haridas S."/>
            <person name="Hensen N."/>
            <person name="Bonometti L."/>
            <person name="Westerberg I."/>
            <person name="Brannstrom I.O."/>
            <person name="Guillou S."/>
            <person name="Cros-Aarteil S."/>
            <person name="Calhoun S."/>
            <person name="Kuo A."/>
            <person name="Mondo S."/>
            <person name="Pangilinan J."/>
            <person name="Riley R."/>
            <person name="LaButti K."/>
            <person name="Andreopoulos B."/>
            <person name="Lipzen A."/>
            <person name="Chen C."/>
            <person name="Yanf M."/>
            <person name="Daum C."/>
            <person name="Ng V."/>
            <person name="Clum A."/>
            <person name="Steindorff A."/>
            <person name="Ohm R."/>
            <person name="Martin F."/>
            <person name="Silar P."/>
            <person name="Natvig D."/>
            <person name="Lalanne C."/>
            <person name="Gautier V."/>
            <person name="Ament-velasquez S.L."/>
            <person name="Kruys A."/>
            <person name="Hutchinson M.I."/>
            <person name="Powell A.J."/>
            <person name="Barry K."/>
            <person name="Miller A.N."/>
            <person name="Grigoriev I.V."/>
            <person name="Debuchy R."/>
            <person name="Gladieux P."/>
            <person name="Thoren M.H."/>
            <person name="Johannesson H."/>
        </authorList>
    </citation>
    <scope>NUCLEOTIDE SEQUENCE</scope>
    <source>
        <strain evidence="10">CBS 232.78</strain>
    </source>
</reference>
<evidence type="ECO:0000259" key="9">
    <source>
        <dbReference type="PROSITE" id="PS50008"/>
    </source>
</evidence>
<dbReference type="InterPro" id="IPR001849">
    <property type="entry name" value="PH_domain"/>
</dbReference>
<dbReference type="SMART" id="SM00239">
    <property type="entry name" value="C2"/>
    <property type="match status" value="1"/>
</dbReference>
<dbReference type="SMART" id="SM00233">
    <property type="entry name" value="PH"/>
    <property type="match status" value="1"/>
</dbReference>
<dbReference type="SUPFAM" id="SSF50729">
    <property type="entry name" value="PH domain-like"/>
    <property type="match status" value="1"/>
</dbReference>
<keyword evidence="11" id="KW-1185">Reference proteome</keyword>
<feature type="region of interest" description="Disordered" evidence="7">
    <location>
        <begin position="162"/>
        <end position="184"/>
    </location>
</feature>
<dbReference type="GO" id="GO:0048015">
    <property type="term" value="P:phosphatidylinositol-mediated signaling"/>
    <property type="evidence" value="ECO:0007669"/>
    <property type="project" value="TreeGrafter"/>
</dbReference>
<dbReference type="EC" id="3.1.4.11" evidence="1 6"/>
<feature type="domain" description="PI-PLC Y-box" evidence="9">
    <location>
        <begin position="733"/>
        <end position="814"/>
    </location>
</feature>
<dbReference type="InterPro" id="IPR001711">
    <property type="entry name" value="PLipase_C_Pinositol-sp_Y"/>
</dbReference>
<feature type="compositionally biased region" description="Basic residues" evidence="7">
    <location>
        <begin position="103"/>
        <end position="116"/>
    </location>
</feature>
<dbReference type="PROSITE" id="PS50008">
    <property type="entry name" value="PIPLC_Y_DOMAIN"/>
    <property type="match status" value="1"/>
</dbReference>
<evidence type="ECO:0000256" key="7">
    <source>
        <dbReference type="SAM" id="MobiDB-lite"/>
    </source>
</evidence>
<feature type="compositionally biased region" description="Polar residues" evidence="7">
    <location>
        <begin position="49"/>
        <end position="62"/>
    </location>
</feature>
<feature type="domain" description="C2" evidence="8">
    <location>
        <begin position="824"/>
        <end position="970"/>
    </location>
</feature>
<evidence type="ECO:0000313" key="10">
    <source>
        <dbReference type="EMBL" id="KAK3365461.1"/>
    </source>
</evidence>
<accession>A0AAE0JXC8</accession>
<dbReference type="SMART" id="SM00148">
    <property type="entry name" value="PLCXc"/>
    <property type="match status" value="1"/>
</dbReference>